<keyword evidence="3" id="KW-1185">Reference proteome</keyword>
<gene>
    <name evidence="2" type="ORF">P3T76_010262</name>
</gene>
<dbReference type="Proteomes" id="UP001259832">
    <property type="component" value="Unassembled WGS sequence"/>
</dbReference>
<evidence type="ECO:0000313" key="3">
    <source>
        <dbReference type="Proteomes" id="UP001259832"/>
    </source>
</evidence>
<evidence type="ECO:0000256" key="1">
    <source>
        <dbReference type="SAM" id="Coils"/>
    </source>
</evidence>
<accession>A0AAD9GC26</accession>
<keyword evidence="1" id="KW-0175">Coiled coil</keyword>
<organism evidence="2 3">
    <name type="scientific">Phytophthora citrophthora</name>
    <dbReference type="NCBI Taxonomy" id="4793"/>
    <lineage>
        <taxon>Eukaryota</taxon>
        <taxon>Sar</taxon>
        <taxon>Stramenopiles</taxon>
        <taxon>Oomycota</taxon>
        <taxon>Peronosporomycetes</taxon>
        <taxon>Peronosporales</taxon>
        <taxon>Peronosporaceae</taxon>
        <taxon>Phytophthora</taxon>
    </lineage>
</organism>
<reference evidence="2" key="1">
    <citation type="submission" date="2023-08" db="EMBL/GenBank/DDBJ databases">
        <title>Reference Genome Resource for the Citrus Pathogen Phytophthora citrophthora.</title>
        <authorList>
            <person name="Moller H."/>
            <person name="Coetzee B."/>
            <person name="Rose L.J."/>
            <person name="Van Niekerk J.M."/>
        </authorList>
    </citation>
    <scope>NUCLEOTIDE SEQUENCE</scope>
    <source>
        <strain evidence="2">STE-U-9442</strain>
    </source>
</reference>
<protein>
    <recommendedName>
        <fullName evidence="4">M96 mating-specific protein family</fullName>
    </recommendedName>
</protein>
<dbReference type="EMBL" id="JASMQC010000022">
    <property type="protein sequence ID" value="KAK1935567.1"/>
    <property type="molecule type" value="Genomic_DNA"/>
</dbReference>
<feature type="coiled-coil region" evidence="1">
    <location>
        <begin position="72"/>
        <end position="99"/>
    </location>
</feature>
<comment type="caution">
    <text evidence="2">The sequence shown here is derived from an EMBL/GenBank/DDBJ whole genome shotgun (WGS) entry which is preliminary data.</text>
</comment>
<dbReference type="AlphaFoldDB" id="A0AAD9GC26"/>
<sequence>MSPSLTKNPMNPTWKRRKEELQCLRKEVFDLEGYLRALQIKRLHDKLLDECFGHSPELQKWKTTALSERKKRQMTDDENKRLKRKLTKCEENYKALQSTLTQASVDQNIFQSPRSLLVKIDFKLSSPIKFTALKVRLDARSQEVLTIFSTSRVDPVMRDSNEIRILREGLDDSTATIEFKDTQLLPFSANKTSSIAWDVMLKLGAFPSNESARVCGLSGELLASEAHFTHPLKCGGSVEVRACCLMKPIAIPGGFMVMAEGFTEWLASPSNFAKWTHVTQDSGWAIVYPGTEGVSSEMCQTQIMAQMRSATADHEQVATLPLLNDKVSDAVVSFTQRIMKERRQLLDNALLDSTLAK</sequence>
<proteinExistence type="predicted"/>
<name>A0AAD9GC26_9STRA</name>
<evidence type="ECO:0008006" key="4">
    <source>
        <dbReference type="Google" id="ProtNLM"/>
    </source>
</evidence>
<evidence type="ECO:0000313" key="2">
    <source>
        <dbReference type="EMBL" id="KAK1935567.1"/>
    </source>
</evidence>